<dbReference type="CDD" id="cd09272">
    <property type="entry name" value="RNase_HI_RT_Ty1"/>
    <property type="match status" value="1"/>
</dbReference>
<accession>A0A5B6WU49</accession>
<proteinExistence type="predicted"/>
<sequence>MNLVSLLTGLLMLKPHLTRGSAWRNVNQSEFLLHLEKKLSSSEYFQKVDGTNYQSLVGCLLYLTATQPDIMFTVGLLSKFMRYCDTSHFKDVKRVLRYVRGTTDFGVWYAKANTLKLVSYTDNNWAGLMDDMRNTFGYFFLLGSGSSNKQSIVAQSTTEAEYVAAAAAVNQAIWLRKLLFDLNIMYVEATQVLYDNQSTIAIAKNSIFHRKTKHFKIKKEVTLVHYSTKTQLVDILTKPLGKTRFEKLRNKIGVRNIKANEEFCKITNHTTCTFGEPSKIGELTVSGELP</sequence>
<gene>
    <name evidence="2" type="ORF">EPI10_006479</name>
</gene>
<comment type="caution">
    <text evidence="2">The sequence shown here is derived from an EMBL/GenBank/DDBJ whole genome shotgun (WGS) entry which is preliminary data.</text>
</comment>
<feature type="chain" id="PRO_5022777277" evidence="1">
    <location>
        <begin position="21"/>
        <end position="290"/>
    </location>
</feature>
<name>A0A5B6WU49_9ROSI</name>
<reference evidence="3" key="1">
    <citation type="journal article" date="2019" name="Plant Biotechnol. J.">
        <title>Genome sequencing of the Australian wild diploid species Gossypium australe highlights disease resistance and delayed gland morphogenesis.</title>
        <authorList>
            <person name="Cai Y."/>
            <person name="Cai X."/>
            <person name="Wang Q."/>
            <person name="Wang P."/>
            <person name="Zhang Y."/>
            <person name="Cai C."/>
            <person name="Xu Y."/>
            <person name="Wang K."/>
            <person name="Zhou Z."/>
            <person name="Wang C."/>
            <person name="Geng S."/>
            <person name="Li B."/>
            <person name="Dong Q."/>
            <person name="Hou Y."/>
            <person name="Wang H."/>
            <person name="Ai P."/>
            <person name="Liu Z."/>
            <person name="Yi F."/>
            <person name="Sun M."/>
            <person name="An G."/>
            <person name="Cheng J."/>
            <person name="Zhang Y."/>
            <person name="Shi Q."/>
            <person name="Xie Y."/>
            <person name="Shi X."/>
            <person name="Chang Y."/>
            <person name="Huang F."/>
            <person name="Chen Y."/>
            <person name="Hong S."/>
            <person name="Mi L."/>
            <person name="Sun Q."/>
            <person name="Zhang L."/>
            <person name="Zhou B."/>
            <person name="Peng R."/>
            <person name="Zhang X."/>
            <person name="Liu F."/>
        </authorList>
    </citation>
    <scope>NUCLEOTIDE SEQUENCE [LARGE SCALE GENOMIC DNA]</scope>
    <source>
        <strain evidence="3">cv. PA1801</strain>
    </source>
</reference>
<dbReference type="AlphaFoldDB" id="A0A5B6WU49"/>
<dbReference type="PANTHER" id="PTHR11439:SF503">
    <property type="entry name" value="CYSTEINE-RICH RLK (RECEPTOR-LIKE PROTEIN KINASE) 8"/>
    <property type="match status" value="1"/>
</dbReference>
<dbReference type="OrthoDB" id="413760at2759"/>
<evidence type="ECO:0000256" key="1">
    <source>
        <dbReference type="SAM" id="SignalP"/>
    </source>
</evidence>
<keyword evidence="3" id="KW-1185">Reference proteome</keyword>
<evidence type="ECO:0000313" key="2">
    <source>
        <dbReference type="EMBL" id="KAA3484395.1"/>
    </source>
</evidence>
<protein>
    <submittedName>
        <fullName evidence="2">Laccase-2-like</fullName>
    </submittedName>
</protein>
<dbReference type="Proteomes" id="UP000325315">
    <property type="component" value="Unassembled WGS sequence"/>
</dbReference>
<evidence type="ECO:0000313" key="3">
    <source>
        <dbReference type="Proteomes" id="UP000325315"/>
    </source>
</evidence>
<dbReference type="EMBL" id="SMMG02000002">
    <property type="protein sequence ID" value="KAA3484395.1"/>
    <property type="molecule type" value="Genomic_DNA"/>
</dbReference>
<keyword evidence="1" id="KW-0732">Signal</keyword>
<dbReference type="PANTHER" id="PTHR11439">
    <property type="entry name" value="GAG-POL-RELATED RETROTRANSPOSON"/>
    <property type="match status" value="1"/>
</dbReference>
<organism evidence="2 3">
    <name type="scientific">Gossypium australe</name>
    <dbReference type="NCBI Taxonomy" id="47621"/>
    <lineage>
        <taxon>Eukaryota</taxon>
        <taxon>Viridiplantae</taxon>
        <taxon>Streptophyta</taxon>
        <taxon>Embryophyta</taxon>
        <taxon>Tracheophyta</taxon>
        <taxon>Spermatophyta</taxon>
        <taxon>Magnoliopsida</taxon>
        <taxon>eudicotyledons</taxon>
        <taxon>Gunneridae</taxon>
        <taxon>Pentapetalae</taxon>
        <taxon>rosids</taxon>
        <taxon>malvids</taxon>
        <taxon>Malvales</taxon>
        <taxon>Malvaceae</taxon>
        <taxon>Malvoideae</taxon>
        <taxon>Gossypium</taxon>
    </lineage>
</organism>
<feature type="signal peptide" evidence="1">
    <location>
        <begin position="1"/>
        <end position="20"/>
    </location>
</feature>